<protein>
    <submittedName>
        <fullName evidence="1">Helicase, putative</fullName>
    </submittedName>
</protein>
<dbReference type="Gene3D" id="3.40.50.300">
    <property type="entry name" value="P-loop containing nucleotide triphosphate hydrolases"/>
    <property type="match status" value="1"/>
</dbReference>
<dbReference type="Proteomes" id="UP000002012">
    <property type="component" value="Chromosome"/>
</dbReference>
<dbReference type="Pfam" id="PF13604">
    <property type="entry name" value="AAA_30"/>
    <property type="match status" value="1"/>
</dbReference>
<sequence length="542" mass="62600">MWVIKDKISILGKKMPIFIIVNWEVAIRPVEIERFSNIFGARLASYAGSAEARGLMKYLTKTGFNLVELLSFDDAHYQRIRSRILTLSNAKVSHLFDIFDLCREIIINNRNGCNILRYVLYHMNNKIIANQIDDENRRLSGLKLAYGCIPFEQMPFCTSLLHHNPRLNDLFDCIDSTNRMHEVLARYVLVNAETHGQLYTPEKDLERFGEINQLVSTFNGRLYHNPRHQARKLEERNKHYFIVGYEHDTVKIIEQLIELSNRGLKNYTSSVDSWLASAIHPVDCDEKKVALRQMFQDSSVALIYGSAGTGKSTLINHISNFFINQSKLYLANTNPAVDNMKRRVNLQNDDTDFMTIAKFLNRSGVRTKYDIMVIDECSTVNNTDMKNLLSKAKFELLILVGDTYQIEAIRFGNWFNAAKGFVPPTSVCELVKPYRSHNQELQTLWDRVRSMDDCIKESIVRNQYSSTLNASVFEPIEQDEIILCLNYDGLYGINNINRFLQEANPQQAFTWGLHTYKVGDPILFNESDRFSPVIYRLFAFEG</sequence>
<accession>D4H882</accession>
<organism evidence="1 2">
    <name type="scientific">Denitrovibrio acetiphilus (strain DSM 12809 / NBRC 114555 / N2460)</name>
    <dbReference type="NCBI Taxonomy" id="522772"/>
    <lineage>
        <taxon>Bacteria</taxon>
        <taxon>Pseudomonadati</taxon>
        <taxon>Deferribacterota</taxon>
        <taxon>Deferribacteres</taxon>
        <taxon>Deferribacterales</taxon>
        <taxon>Geovibrionaceae</taxon>
        <taxon>Denitrovibrio</taxon>
    </lineage>
</organism>
<dbReference type="KEGG" id="dap:Dacet_1461"/>
<dbReference type="SUPFAM" id="SSF52540">
    <property type="entry name" value="P-loop containing nucleoside triphosphate hydrolases"/>
    <property type="match status" value="1"/>
</dbReference>
<reference evidence="1 2" key="1">
    <citation type="journal article" date="2010" name="Stand. Genomic Sci.">
        <title>Complete genome sequence of Denitrovibrio acetiphilus type strain (N2460).</title>
        <authorList>
            <person name="Kiss H."/>
            <person name="Lang E."/>
            <person name="Lapidus A."/>
            <person name="Copeland A."/>
            <person name="Nolan M."/>
            <person name="Glavina Del Rio T."/>
            <person name="Chen F."/>
            <person name="Lucas S."/>
            <person name="Tice H."/>
            <person name="Cheng J.F."/>
            <person name="Han C."/>
            <person name="Goodwin L."/>
            <person name="Pitluck S."/>
            <person name="Liolios K."/>
            <person name="Pati A."/>
            <person name="Ivanova N."/>
            <person name="Mavromatis K."/>
            <person name="Chen A."/>
            <person name="Palaniappan K."/>
            <person name="Land M."/>
            <person name="Hauser L."/>
            <person name="Chang Y.J."/>
            <person name="Jeffries C.D."/>
            <person name="Detter J.C."/>
            <person name="Brettin T."/>
            <person name="Spring S."/>
            <person name="Rohde M."/>
            <person name="Goker M."/>
            <person name="Woyke T."/>
            <person name="Bristow J."/>
            <person name="Eisen J.A."/>
            <person name="Markowitz V."/>
            <person name="Hugenholtz P."/>
            <person name="Kyrpides N.C."/>
            <person name="Klenk H.P."/>
        </authorList>
    </citation>
    <scope>NUCLEOTIDE SEQUENCE [LARGE SCALE GENOMIC DNA]</scope>
    <source>
        <strain evidence="2">DSM 12809 / NBRC 114555 / N2460</strain>
    </source>
</reference>
<proteinExistence type="predicted"/>
<dbReference type="GO" id="GO:0004386">
    <property type="term" value="F:helicase activity"/>
    <property type="evidence" value="ECO:0007669"/>
    <property type="project" value="UniProtKB-KW"/>
</dbReference>
<keyword evidence="1" id="KW-0347">Helicase</keyword>
<keyword evidence="1" id="KW-0378">Hydrolase</keyword>
<gene>
    <name evidence="1" type="ordered locus">Dacet_1461</name>
</gene>
<dbReference type="InterPro" id="IPR027417">
    <property type="entry name" value="P-loop_NTPase"/>
</dbReference>
<dbReference type="PaxDb" id="522772-Dacet_1461"/>
<dbReference type="OrthoDB" id="9803432at2"/>
<name>D4H882_DENA2</name>
<keyword evidence="2" id="KW-1185">Reference proteome</keyword>
<dbReference type="EMBL" id="CP001968">
    <property type="protein sequence ID" value="ADD68231.1"/>
    <property type="molecule type" value="Genomic_DNA"/>
</dbReference>
<dbReference type="eggNOG" id="COG0507">
    <property type="taxonomic scope" value="Bacteria"/>
</dbReference>
<evidence type="ECO:0000313" key="1">
    <source>
        <dbReference type="EMBL" id="ADD68231.1"/>
    </source>
</evidence>
<keyword evidence="1" id="KW-0067">ATP-binding</keyword>
<dbReference type="STRING" id="522772.Dacet_1461"/>
<dbReference type="InParanoid" id="D4H882"/>
<keyword evidence="1" id="KW-0547">Nucleotide-binding</keyword>
<evidence type="ECO:0000313" key="2">
    <source>
        <dbReference type="Proteomes" id="UP000002012"/>
    </source>
</evidence>
<dbReference type="HOGENOM" id="CLU_558447_0_0_0"/>
<dbReference type="AlphaFoldDB" id="D4H882"/>